<feature type="region of interest" description="Disordered" evidence="9">
    <location>
        <begin position="181"/>
        <end position="205"/>
    </location>
</feature>
<keyword evidence="12" id="KW-1185">Reference proteome</keyword>
<dbReference type="SMART" id="SM00320">
    <property type="entry name" value="WD40"/>
    <property type="match status" value="5"/>
</dbReference>
<dbReference type="InterPro" id="IPR020472">
    <property type="entry name" value="WD40_PAC1"/>
</dbReference>
<keyword evidence="2 8" id="KW-0853">WD repeat</keyword>
<feature type="repeat" description="WD" evidence="8">
    <location>
        <begin position="558"/>
        <end position="592"/>
    </location>
</feature>
<proteinExistence type="predicted"/>
<feature type="compositionally biased region" description="Low complexity" evidence="9">
    <location>
        <begin position="103"/>
        <end position="115"/>
    </location>
</feature>
<evidence type="ECO:0000256" key="6">
    <source>
        <dbReference type="ARBA" id="ARBA00023242"/>
    </source>
</evidence>
<dbReference type="InterPro" id="IPR036322">
    <property type="entry name" value="WD40_repeat_dom_sf"/>
</dbReference>
<dbReference type="SUPFAM" id="SSF50978">
    <property type="entry name" value="WD40 repeat-like"/>
    <property type="match status" value="1"/>
</dbReference>
<evidence type="ECO:0000313" key="12">
    <source>
        <dbReference type="Proteomes" id="UP000674318"/>
    </source>
</evidence>
<dbReference type="PROSITE" id="PS00678">
    <property type="entry name" value="WD_REPEATS_1"/>
    <property type="match status" value="1"/>
</dbReference>
<dbReference type="InterPro" id="IPR019775">
    <property type="entry name" value="WD40_repeat_CS"/>
</dbReference>
<dbReference type="GO" id="GO:0005634">
    <property type="term" value="C:nucleus"/>
    <property type="evidence" value="ECO:0007669"/>
    <property type="project" value="UniProtKB-SubCell"/>
</dbReference>
<dbReference type="GO" id="GO:1990904">
    <property type="term" value="C:ribonucleoprotein complex"/>
    <property type="evidence" value="ECO:0007669"/>
    <property type="project" value="UniProtKB-KW"/>
</dbReference>
<dbReference type="InterPro" id="IPR001680">
    <property type="entry name" value="WD40_rpt"/>
</dbReference>
<keyword evidence="5" id="KW-0689">Ribosomal protein</keyword>
<dbReference type="GO" id="GO:0005840">
    <property type="term" value="C:ribosome"/>
    <property type="evidence" value="ECO:0007669"/>
    <property type="project" value="UniProtKB-KW"/>
</dbReference>
<comment type="caution">
    <text evidence="11">The sequence shown here is derived from an EMBL/GenBank/DDBJ whole genome shotgun (WGS) entry which is preliminary data.</text>
</comment>
<dbReference type="GO" id="GO:0006325">
    <property type="term" value="P:chromatin organization"/>
    <property type="evidence" value="ECO:0007669"/>
    <property type="project" value="UniProtKB-KW"/>
</dbReference>
<keyword evidence="7" id="KW-0687">Ribonucleoprotein</keyword>
<feature type="compositionally biased region" description="Basic and acidic residues" evidence="9">
    <location>
        <begin position="181"/>
        <end position="198"/>
    </location>
</feature>
<evidence type="ECO:0000313" key="11">
    <source>
        <dbReference type="EMBL" id="KAG5498607.1"/>
    </source>
</evidence>
<dbReference type="KEGG" id="phet:94288994"/>
<feature type="region of interest" description="Disordered" evidence="9">
    <location>
        <begin position="95"/>
        <end position="148"/>
    </location>
</feature>
<dbReference type="OrthoDB" id="261974at2759"/>
<dbReference type="Gene3D" id="2.130.10.10">
    <property type="entry name" value="YVTN repeat-like/Quinoprotein amine dehydrogenase"/>
    <property type="match status" value="1"/>
</dbReference>
<dbReference type="InterPro" id="IPR022052">
    <property type="entry name" value="Histone-bd_RBBP4-like_N"/>
</dbReference>
<evidence type="ECO:0000256" key="4">
    <source>
        <dbReference type="ARBA" id="ARBA00022853"/>
    </source>
</evidence>
<dbReference type="Pfam" id="PF12265">
    <property type="entry name" value="CAF1C_H4-bd"/>
    <property type="match status" value="1"/>
</dbReference>
<feature type="repeat" description="WD" evidence="8">
    <location>
        <begin position="470"/>
        <end position="512"/>
    </location>
</feature>
<dbReference type="PROSITE" id="PS50082">
    <property type="entry name" value="WD_REPEATS_2"/>
    <property type="match status" value="3"/>
</dbReference>
<gene>
    <name evidence="11" type="ORF">JKF63_02893</name>
</gene>
<dbReference type="GeneID" id="94288994"/>
<dbReference type="PANTHER" id="PTHR22850">
    <property type="entry name" value="WD40 REPEAT FAMILY"/>
    <property type="match status" value="1"/>
</dbReference>
<keyword evidence="4" id="KW-0156">Chromatin regulator</keyword>
<dbReference type="AlphaFoldDB" id="A0A836L667"/>
<dbReference type="Proteomes" id="UP000674318">
    <property type="component" value="Unassembled WGS sequence"/>
</dbReference>
<comment type="subcellular location">
    <subcellularLocation>
        <location evidence="1">Nucleus</location>
    </subcellularLocation>
</comment>
<evidence type="ECO:0000256" key="7">
    <source>
        <dbReference type="ARBA" id="ARBA00023274"/>
    </source>
</evidence>
<evidence type="ECO:0000256" key="1">
    <source>
        <dbReference type="ARBA" id="ARBA00004123"/>
    </source>
</evidence>
<dbReference type="Pfam" id="PF21720">
    <property type="entry name" value="MIOS_WD40"/>
    <property type="match status" value="1"/>
</dbReference>
<organism evidence="11 12">
    <name type="scientific">Porcisia hertigi</name>
    <dbReference type="NCBI Taxonomy" id="2761500"/>
    <lineage>
        <taxon>Eukaryota</taxon>
        <taxon>Discoba</taxon>
        <taxon>Euglenozoa</taxon>
        <taxon>Kinetoplastea</taxon>
        <taxon>Metakinetoplastina</taxon>
        <taxon>Trypanosomatida</taxon>
        <taxon>Trypanosomatidae</taxon>
        <taxon>Leishmaniinae</taxon>
        <taxon>Porcisia</taxon>
    </lineage>
</organism>
<dbReference type="PRINTS" id="PR00320">
    <property type="entry name" value="GPROTEINBRPT"/>
</dbReference>
<evidence type="ECO:0000256" key="3">
    <source>
        <dbReference type="ARBA" id="ARBA00022737"/>
    </source>
</evidence>
<feature type="domain" description="Histone-binding protein RBBP4-like N-terminal" evidence="10">
    <location>
        <begin position="241"/>
        <end position="306"/>
    </location>
</feature>
<name>A0A836L667_9TRYP</name>
<dbReference type="InterPro" id="IPR050459">
    <property type="entry name" value="WD_repeat_RBAP46/RBAP48/MSI1"/>
</dbReference>
<dbReference type="PROSITE" id="PS50294">
    <property type="entry name" value="WD_REPEATS_REGION"/>
    <property type="match status" value="2"/>
</dbReference>
<evidence type="ECO:0000256" key="5">
    <source>
        <dbReference type="ARBA" id="ARBA00022980"/>
    </source>
</evidence>
<reference evidence="11 12" key="1">
    <citation type="submission" date="2021-02" db="EMBL/GenBank/DDBJ databases">
        <title>Porcisia hertigi Genome sequencing and assembly.</title>
        <authorList>
            <person name="Almutairi H."/>
            <person name="Gatherer D."/>
        </authorList>
    </citation>
    <scope>NUCLEOTIDE SEQUENCE [LARGE SCALE GENOMIC DNA]</scope>
    <source>
        <strain evidence="11 12">C119</strain>
    </source>
</reference>
<dbReference type="EMBL" id="JAFJZO010000030">
    <property type="protein sequence ID" value="KAG5498607.1"/>
    <property type="molecule type" value="Genomic_DNA"/>
</dbReference>
<accession>A0A836L667</accession>
<keyword evidence="6" id="KW-0539">Nucleus</keyword>
<evidence type="ECO:0000256" key="9">
    <source>
        <dbReference type="SAM" id="MobiDB-lite"/>
    </source>
</evidence>
<evidence type="ECO:0000259" key="10">
    <source>
        <dbReference type="Pfam" id="PF12265"/>
    </source>
</evidence>
<dbReference type="RefSeq" id="XP_067755361.1">
    <property type="nucleotide sequence ID" value="XM_067898917.1"/>
</dbReference>
<dbReference type="InterPro" id="IPR015943">
    <property type="entry name" value="WD40/YVTN_repeat-like_dom_sf"/>
</dbReference>
<evidence type="ECO:0000256" key="8">
    <source>
        <dbReference type="PROSITE-ProRule" id="PRU00221"/>
    </source>
</evidence>
<feature type="region of interest" description="Disordered" evidence="9">
    <location>
        <begin position="1"/>
        <end position="32"/>
    </location>
</feature>
<evidence type="ECO:0000256" key="2">
    <source>
        <dbReference type="ARBA" id="ARBA00022574"/>
    </source>
</evidence>
<feature type="repeat" description="WD" evidence="8">
    <location>
        <begin position="514"/>
        <end position="556"/>
    </location>
</feature>
<sequence length="664" mass="72459">MRNSMSHGHKAVKGADDALAFQPPPPAAVMREASPPASHFISQAALAKLLAELQSEGDSSTESEVPVRRVHRANEPCLEDMPRGNVIGKAAYDAKGRNSSENASLPLGAPSSASAHARGRMMALRDQRTKSATRAPDEGDDTGAAFHETGNAGRYRHRRCDQEESTDDITGGCGEKLCVSDRDDCSSESDGSMRRSGPDVKTTQASSVLARYASVRRRLGSTRRTENALPRMLALQRSFEAEAKHLYEYCGTHVLEWPTLAVEWIPDRSFVDPERDYTLQYLLVGTQAHPSSKVMNTVKVMEVAVPVTTTNDVMYGLYGDDDISGADSVGSALEEGVDPGKRFFNVKGHFHTEQTLTMDATVLKIRAMPAETNIIAVKTASGFIGVYNLVQDLVEDRLGHTVPNALLRGHRRGGFGLSWNPLKPGFIASGSDDGYVNYYDVSHRLTLDTCETSAVDPALSGSETQPLQHFVGHRDIVTDCSWHCSQKHLLASSSMDGDVHLWDIRASPSSTTIESAHPSGVTAAQFHPIGAFQLATAGAEGNIRLWDIRRTKDSIVELSYHGRSVTGLQWAPFSETVMLSYGTDGRVVLWDLAKTSLPLEYSVDQVAPPEVSFVHIGHTGRVTDASWNSSKREEWLLASADTTNGLQVYRPLRSVVQDYLAHEQ</sequence>
<keyword evidence="3" id="KW-0677">Repeat</keyword>
<protein>
    <recommendedName>
        <fullName evidence="10">Histone-binding protein RBBP4-like N-terminal domain-containing protein</fullName>
    </recommendedName>
</protein>